<dbReference type="InterPro" id="IPR002156">
    <property type="entry name" value="RNaseH_domain"/>
</dbReference>
<evidence type="ECO:0000313" key="3">
    <source>
        <dbReference type="EMBL" id="KAL0434199.1"/>
    </source>
</evidence>
<dbReference type="AlphaFoldDB" id="A0AAW2VWT7"/>
<keyword evidence="1" id="KW-0812">Transmembrane</keyword>
<protein>
    <recommendedName>
        <fullName evidence="2">RNase H type-1 domain-containing protein</fullName>
    </recommendedName>
</protein>
<evidence type="ECO:0000259" key="2">
    <source>
        <dbReference type="PROSITE" id="PS50879"/>
    </source>
</evidence>
<dbReference type="GO" id="GO:0003676">
    <property type="term" value="F:nucleic acid binding"/>
    <property type="evidence" value="ECO:0007669"/>
    <property type="project" value="InterPro"/>
</dbReference>
<dbReference type="InterPro" id="IPR043128">
    <property type="entry name" value="Rev_trsase/Diguanyl_cyclase"/>
</dbReference>
<sequence>MRQDHLQDRRKIFERLKRYQLKINLLKCAFGVTSGKFLGFIVCHRGIEIVQAKIDVILKMSGPQNIQDKFARKVGVPLKKHKVLFDETSYVGCTYARTPTNPLYSCSRKFSGALLAQENDEGKEKWELCNDLPDENVLVIEVTSHWKMYFDGASQKKGAGAGVIFITSDGEVLPYSFILTQNCSNNIAEYQTLILGLKMTLDIKQLHLKVFGDSKLVINQLLELYEVKKLELFSYFNYTHKLIGWLGDVEIEHVKKR</sequence>
<dbReference type="EMBL" id="JACGWN010000009">
    <property type="protein sequence ID" value="KAL0434199.1"/>
    <property type="molecule type" value="Genomic_DNA"/>
</dbReference>
<evidence type="ECO:0000256" key="1">
    <source>
        <dbReference type="SAM" id="Phobius"/>
    </source>
</evidence>
<keyword evidence="1" id="KW-0472">Membrane</keyword>
<dbReference type="SUPFAM" id="SSF56672">
    <property type="entry name" value="DNA/RNA polymerases"/>
    <property type="match status" value="1"/>
</dbReference>
<proteinExistence type="predicted"/>
<dbReference type="Pfam" id="PF13456">
    <property type="entry name" value="RVT_3"/>
    <property type="match status" value="1"/>
</dbReference>
<feature type="domain" description="RNase H type-1" evidence="2">
    <location>
        <begin position="142"/>
        <end position="257"/>
    </location>
</feature>
<accession>A0AAW2VWT7</accession>
<gene>
    <name evidence="3" type="ORF">Slati_2754200</name>
</gene>
<dbReference type="PANTHER" id="PTHR48475">
    <property type="entry name" value="RIBONUCLEASE H"/>
    <property type="match status" value="1"/>
</dbReference>
<dbReference type="CDD" id="cd09279">
    <property type="entry name" value="RNase_HI_like"/>
    <property type="match status" value="1"/>
</dbReference>
<comment type="caution">
    <text evidence="3">The sequence shown here is derived from an EMBL/GenBank/DDBJ whole genome shotgun (WGS) entry which is preliminary data.</text>
</comment>
<name>A0AAW2VWT7_9LAMI</name>
<dbReference type="GO" id="GO:0004523">
    <property type="term" value="F:RNA-DNA hybrid ribonuclease activity"/>
    <property type="evidence" value="ECO:0007669"/>
    <property type="project" value="InterPro"/>
</dbReference>
<keyword evidence="1" id="KW-1133">Transmembrane helix</keyword>
<dbReference type="PANTHER" id="PTHR48475:SF1">
    <property type="entry name" value="RNASE H TYPE-1 DOMAIN-CONTAINING PROTEIN"/>
    <property type="match status" value="1"/>
</dbReference>
<reference evidence="3" key="2">
    <citation type="journal article" date="2024" name="Plant">
        <title>Genomic evolution and insights into agronomic trait innovations of Sesamum species.</title>
        <authorList>
            <person name="Miao H."/>
            <person name="Wang L."/>
            <person name="Qu L."/>
            <person name="Liu H."/>
            <person name="Sun Y."/>
            <person name="Le M."/>
            <person name="Wang Q."/>
            <person name="Wei S."/>
            <person name="Zheng Y."/>
            <person name="Lin W."/>
            <person name="Duan Y."/>
            <person name="Cao H."/>
            <person name="Xiong S."/>
            <person name="Wang X."/>
            <person name="Wei L."/>
            <person name="Li C."/>
            <person name="Ma Q."/>
            <person name="Ju M."/>
            <person name="Zhao R."/>
            <person name="Li G."/>
            <person name="Mu C."/>
            <person name="Tian Q."/>
            <person name="Mei H."/>
            <person name="Zhang T."/>
            <person name="Gao T."/>
            <person name="Zhang H."/>
        </authorList>
    </citation>
    <scope>NUCLEOTIDE SEQUENCE</scope>
    <source>
        <strain evidence="3">KEN1</strain>
    </source>
</reference>
<dbReference type="InterPro" id="IPR036397">
    <property type="entry name" value="RNaseH_sf"/>
</dbReference>
<reference evidence="3" key="1">
    <citation type="submission" date="2020-06" db="EMBL/GenBank/DDBJ databases">
        <authorList>
            <person name="Li T."/>
            <person name="Hu X."/>
            <person name="Zhang T."/>
            <person name="Song X."/>
            <person name="Zhang H."/>
            <person name="Dai N."/>
            <person name="Sheng W."/>
            <person name="Hou X."/>
            <person name="Wei L."/>
        </authorList>
    </citation>
    <scope>NUCLEOTIDE SEQUENCE</scope>
    <source>
        <strain evidence="3">KEN1</strain>
        <tissue evidence="3">Leaf</tissue>
    </source>
</reference>
<dbReference type="PROSITE" id="PS50879">
    <property type="entry name" value="RNASE_H_1"/>
    <property type="match status" value="1"/>
</dbReference>
<dbReference type="InterPro" id="IPR043502">
    <property type="entry name" value="DNA/RNA_pol_sf"/>
</dbReference>
<organism evidence="3">
    <name type="scientific">Sesamum latifolium</name>
    <dbReference type="NCBI Taxonomy" id="2727402"/>
    <lineage>
        <taxon>Eukaryota</taxon>
        <taxon>Viridiplantae</taxon>
        <taxon>Streptophyta</taxon>
        <taxon>Embryophyta</taxon>
        <taxon>Tracheophyta</taxon>
        <taxon>Spermatophyta</taxon>
        <taxon>Magnoliopsida</taxon>
        <taxon>eudicotyledons</taxon>
        <taxon>Gunneridae</taxon>
        <taxon>Pentapetalae</taxon>
        <taxon>asterids</taxon>
        <taxon>lamiids</taxon>
        <taxon>Lamiales</taxon>
        <taxon>Pedaliaceae</taxon>
        <taxon>Sesamum</taxon>
    </lineage>
</organism>
<dbReference type="Gene3D" id="3.30.420.10">
    <property type="entry name" value="Ribonuclease H-like superfamily/Ribonuclease H"/>
    <property type="match status" value="1"/>
</dbReference>
<dbReference type="Gene3D" id="3.30.70.270">
    <property type="match status" value="1"/>
</dbReference>
<feature type="transmembrane region" description="Helical" evidence="1">
    <location>
        <begin position="21"/>
        <end position="42"/>
    </location>
</feature>